<dbReference type="STRING" id="1219032.GCA_001515545_01142"/>
<dbReference type="SUPFAM" id="SSF159894">
    <property type="entry name" value="YgaC/TfoX-N like"/>
    <property type="match status" value="1"/>
</dbReference>
<evidence type="ECO:0000259" key="2">
    <source>
        <dbReference type="Pfam" id="PF04993"/>
    </source>
</evidence>
<dbReference type="Pfam" id="PF04993">
    <property type="entry name" value="TfoX_N"/>
    <property type="match status" value="1"/>
</dbReference>
<dbReference type="InterPro" id="IPR007076">
    <property type="entry name" value="TfoX_N"/>
</dbReference>
<dbReference type="EMBL" id="PDEA01000001">
    <property type="protein sequence ID" value="PEH89352.1"/>
    <property type="molecule type" value="Genomic_DNA"/>
</dbReference>
<sequence>MPARPLSDDTLQLIDAVREALAEQGSDVEEKRMFGCHVFMVDGKMCLGVEHDELLVRLPPITHAEVAETPGVRPLSSRGLMDGYFLVGPAAYATRAQWQHWIDAALAFNPLAKATPKKAKPKTAAGNTAETSGAAARKRSIKKSTSRAPEAIEQPKTPAITGSRKTVTPRKHSVFDDDDM</sequence>
<gene>
    <name evidence="3" type="ORF">CRM82_12750</name>
</gene>
<comment type="caution">
    <text evidence="3">The sequence shown here is derived from an EMBL/GenBank/DDBJ whole genome shotgun (WGS) entry which is preliminary data.</text>
</comment>
<dbReference type="Gene3D" id="3.30.1460.30">
    <property type="entry name" value="YgaC/TfoX-N like chaperone"/>
    <property type="match status" value="1"/>
</dbReference>
<feature type="compositionally biased region" description="Basic residues" evidence="1">
    <location>
        <begin position="136"/>
        <end position="145"/>
    </location>
</feature>
<dbReference type="RefSeq" id="WP_066534319.1">
    <property type="nucleotide sequence ID" value="NZ_PDEA01000001.1"/>
</dbReference>
<evidence type="ECO:0000256" key="1">
    <source>
        <dbReference type="SAM" id="MobiDB-lite"/>
    </source>
</evidence>
<dbReference type="GeneID" id="80801482"/>
<proteinExistence type="predicted"/>
<feature type="region of interest" description="Disordered" evidence="1">
    <location>
        <begin position="115"/>
        <end position="180"/>
    </location>
</feature>
<name>A0A2A7UVR0_COMTR</name>
<evidence type="ECO:0000313" key="3">
    <source>
        <dbReference type="EMBL" id="PEH89352.1"/>
    </source>
</evidence>
<evidence type="ECO:0000313" key="4">
    <source>
        <dbReference type="Proteomes" id="UP000220246"/>
    </source>
</evidence>
<feature type="domain" description="TfoX N-terminal" evidence="2">
    <location>
        <begin position="21"/>
        <end position="108"/>
    </location>
</feature>
<dbReference type="Proteomes" id="UP000220246">
    <property type="component" value="Unassembled WGS sequence"/>
</dbReference>
<reference evidence="4" key="1">
    <citation type="submission" date="2017-09" db="EMBL/GenBank/DDBJ databases">
        <title>FDA dAtabase for Regulatory Grade micrObial Sequences (FDA-ARGOS): Supporting development and validation of Infectious Disease Dx tests.</title>
        <authorList>
            <person name="Minogue T."/>
            <person name="Wolcott M."/>
            <person name="Wasieloski L."/>
            <person name="Aguilar W."/>
            <person name="Moore D."/>
            <person name="Tallon L."/>
            <person name="Sadzewicz L."/>
            <person name="Ott S."/>
            <person name="Zhao X."/>
            <person name="Nagaraj S."/>
            <person name="Vavikolanu K."/>
            <person name="Aluvathingal J."/>
            <person name="Nadendla S."/>
            <person name="Sichtig H."/>
        </authorList>
    </citation>
    <scope>NUCLEOTIDE SEQUENCE [LARGE SCALE GENOMIC DNA]</scope>
    <source>
        <strain evidence="4">FDAARGOS_394</strain>
    </source>
</reference>
<organism evidence="3 4">
    <name type="scientific">Comamonas terrigena</name>
    <dbReference type="NCBI Taxonomy" id="32013"/>
    <lineage>
        <taxon>Bacteria</taxon>
        <taxon>Pseudomonadati</taxon>
        <taxon>Pseudomonadota</taxon>
        <taxon>Betaproteobacteria</taxon>
        <taxon>Burkholderiales</taxon>
        <taxon>Comamonadaceae</taxon>
        <taxon>Comamonas</taxon>
    </lineage>
</organism>
<dbReference type="AlphaFoldDB" id="A0A2A7UVR0"/>
<keyword evidence="4" id="KW-1185">Reference proteome</keyword>
<protein>
    <recommendedName>
        <fullName evidence="2">TfoX N-terminal domain-containing protein</fullName>
    </recommendedName>
</protein>
<dbReference type="OrthoDB" id="214902at2"/>
<accession>A0A2A7UVR0</accession>